<dbReference type="Proteomes" id="UP000800092">
    <property type="component" value="Unassembled WGS sequence"/>
</dbReference>
<accession>A0A6A6GZG9</accession>
<evidence type="ECO:0000313" key="3">
    <source>
        <dbReference type="EMBL" id="KAF2230958.1"/>
    </source>
</evidence>
<keyword evidence="4" id="KW-1185">Reference proteome</keyword>
<reference evidence="3" key="1">
    <citation type="journal article" date="2020" name="Stud. Mycol.">
        <title>101 Dothideomycetes genomes: a test case for predicting lifestyles and emergence of pathogens.</title>
        <authorList>
            <person name="Haridas S."/>
            <person name="Albert R."/>
            <person name="Binder M."/>
            <person name="Bloem J."/>
            <person name="Labutti K."/>
            <person name="Salamov A."/>
            <person name="Andreopoulos B."/>
            <person name="Baker S."/>
            <person name="Barry K."/>
            <person name="Bills G."/>
            <person name="Bluhm B."/>
            <person name="Cannon C."/>
            <person name="Castanera R."/>
            <person name="Culley D."/>
            <person name="Daum C."/>
            <person name="Ezra D."/>
            <person name="Gonzalez J."/>
            <person name="Henrissat B."/>
            <person name="Kuo A."/>
            <person name="Liang C."/>
            <person name="Lipzen A."/>
            <person name="Lutzoni F."/>
            <person name="Magnuson J."/>
            <person name="Mondo S."/>
            <person name="Nolan M."/>
            <person name="Ohm R."/>
            <person name="Pangilinan J."/>
            <person name="Park H.-J."/>
            <person name="Ramirez L."/>
            <person name="Alfaro M."/>
            <person name="Sun H."/>
            <person name="Tritt A."/>
            <person name="Yoshinaga Y."/>
            <person name="Zwiers L.-H."/>
            <person name="Turgeon B."/>
            <person name="Goodwin S."/>
            <person name="Spatafora J."/>
            <person name="Crous P."/>
            <person name="Grigoriev I."/>
        </authorList>
    </citation>
    <scope>NUCLEOTIDE SEQUENCE</scope>
    <source>
        <strain evidence="3">Tuck. ex Michener</strain>
    </source>
</reference>
<feature type="region of interest" description="Disordered" evidence="1">
    <location>
        <begin position="1"/>
        <end position="44"/>
    </location>
</feature>
<evidence type="ECO:0000256" key="2">
    <source>
        <dbReference type="SAM" id="Phobius"/>
    </source>
</evidence>
<feature type="compositionally biased region" description="Polar residues" evidence="1">
    <location>
        <begin position="29"/>
        <end position="40"/>
    </location>
</feature>
<organism evidence="3 4">
    <name type="scientific">Viridothelium virens</name>
    <name type="common">Speckled blister lichen</name>
    <name type="synonym">Trypethelium virens</name>
    <dbReference type="NCBI Taxonomy" id="1048519"/>
    <lineage>
        <taxon>Eukaryota</taxon>
        <taxon>Fungi</taxon>
        <taxon>Dikarya</taxon>
        <taxon>Ascomycota</taxon>
        <taxon>Pezizomycotina</taxon>
        <taxon>Dothideomycetes</taxon>
        <taxon>Dothideomycetes incertae sedis</taxon>
        <taxon>Trypetheliales</taxon>
        <taxon>Trypetheliaceae</taxon>
        <taxon>Viridothelium</taxon>
    </lineage>
</organism>
<proteinExistence type="predicted"/>
<keyword evidence="2" id="KW-0812">Transmembrane</keyword>
<evidence type="ECO:0000313" key="4">
    <source>
        <dbReference type="Proteomes" id="UP000800092"/>
    </source>
</evidence>
<evidence type="ECO:0000256" key="1">
    <source>
        <dbReference type="SAM" id="MobiDB-lite"/>
    </source>
</evidence>
<dbReference type="AlphaFoldDB" id="A0A6A6GZG9"/>
<keyword evidence="2" id="KW-0472">Membrane</keyword>
<name>A0A6A6GZG9_VIRVR</name>
<sequence length="198" mass="22369">MADMAPQHHRLTAPAKLEERERAARRDPNTTMPQQHPSSTEGRRKPLALASRGPEHNCLGVWIVVAIFVQPFSPSHPTPRTSSSSRRTFPIHRDRLATAVRAVLQFLLEARRMRQGVQVEGMGLVSLHMGCMCPPVSRCRAAREKSQTWIKLRKLCSRPHQWHSLPARNEVWAFLLDLLGLVCVLWSVCVVCLFSSAL</sequence>
<protein>
    <submittedName>
        <fullName evidence="3">Uncharacterized protein</fullName>
    </submittedName>
</protein>
<feature type="transmembrane region" description="Helical" evidence="2">
    <location>
        <begin position="171"/>
        <end position="194"/>
    </location>
</feature>
<keyword evidence="2" id="KW-1133">Transmembrane helix</keyword>
<feature type="compositionally biased region" description="Basic and acidic residues" evidence="1">
    <location>
        <begin position="16"/>
        <end position="28"/>
    </location>
</feature>
<dbReference type="EMBL" id="ML991833">
    <property type="protein sequence ID" value="KAF2230958.1"/>
    <property type="molecule type" value="Genomic_DNA"/>
</dbReference>
<gene>
    <name evidence="3" type="ORF">EV356DRAFT_316540</name>
</gene>